<evidence type="ECO:0000259" key="4">
    <source>
        <dbReference type="SMART" id="SM00903"/>
    </source>
</evidence>
<accession>A0A7X2LXZ9</accession>
<evidence type="ECO:0000256" key="2">
    <source>
        <dbReference type="ARBA" id="ARBA00022630"/>
    </source>
</evidence>
<keyword evidence="2" id="KW-0285">Flavoprotein</keyword>
<dbReference type="SMART" id="SM00903">
    <property type="entry name" value="Flavin_Reduct"/>
    <property type="match status" value="1"/>
</dbReference>
<name>A0A7X2LXZ9_9BURK</name>
<proteinExistence type="inferred from homology"/>
<comment type="similarity">
    <text evidence="3">Belongs to the flavoredoxin family.</text>
</comment>
<evidence type="ECO:0000256" key="3">
    <source>
        <dbReference type="ARBA" id="ARBA00038054"/>
    </source>
</evidence>
<dbReference type="EMBL" id="WKJJ01000039">
    <property type="protein sequence ID" value="MRV76712.1"/>
    <property type="molecule type" value="Genomic_DNA"/>
</dbReference>
<dbReference type="RefSeq" id="WP_154382477.1">
    <property type="nucleotide sequence ID" value="NZ_WKJJ01000039.1"/>
</dbReference>
<dbReference type="GO" id="GO:0010181">
    <property type="term" value="F:FMN binding"/>
    <property type="evidence" value="ECO:0007669"/>
    <property type="project" value="InterPro"/>
</dbReference>
<dbReference type="Gene3D" id="2.30.110.10">
    <property type="entry name" value="Electron Transport, Fmn-binding Protein, Chain A"/>
    <property type="match status" value="1"/>
</dbReference>
<comment type="caution">
    <text evidence="5">The sequence shown here is derived from an EMBL/GenBank/DDBJ whole genome shotgun (WGS) entry which is preliminary data.</text>
</comment>
<gene>
    <name evidence="5" type="ORF">GJ700_33875</name>
</gene>
<comment type="cofactor">
    <cofactor evidence="1">
        <name>FMN</name>
        <dbReference type="ChEBI" id="CHEBI:58210"/>
    </cofactor>
</comment>
<dbReference type="GO" id="GO:0016646">
    <property type="term" value="F:oxidoreductase activity, acting on the CH-NH group of donors, NAD or NADP as acceptor"/>
    <property type="evidence" value="ECO:0007669"/>
    <property type="project" value="UniProtKB-ARBA"/>
</dbReference>
<keyword evidence="6" id="KW-1185">Reference proteome</keyword>
<dbReference type="PANTHER" id="PTHR43567:SF1">
    <property type="entry name" value="FLAVOREDOXIN"/>
    <property type="match status" value="1"/>
</dbReference>
<evidence type="ECO:0000313" key="6">
    <source>
        <dbReference type="Proteomes" id="UP000446768"/>
    </source>
</evidence>
<reference evidence="5 6" key="1">
    <citation type="submission" date="2019-11" db="EMBL/GenBank/DDBJ databases">
        <title>Novel species isolated from a subtropical stream in China.</title>
        <authorList>
            <person name="Lu H."/>
        </authorList>
    </citation>
    <scope>NUCLEOTIDE SEQUENCE [LARGE SCALE GENOMIC DNA]</scope>
    <source>
        <strain evidence="5 6">FT92W</strain>
    </source>
</reference>
<evidence type="ECO:0000256" key="1">
    <source>
        <dbReference type="ARBA" id="ARBA00001917"/>
    </source>
</evidence>
<sequence>MFKEMAPEKAYRLLESGPVVLVTTQSEQGPNVMTMGFHMMLQHEPPLVGCVIGPWDYSHAALIESAECVLSLPTIEMAEVVTKIGNCSGSEVDKFDAFGLTARPAATVAPPLVAECLANLECRVVDRSLASRYNFFVLEVQRIWVNENKPERRLIHHAGDGVFIADGETVDMSRYMTRWQYLMD</sequence>
<dbReference type="InterPro" id="IPR052174">
    <property type="entry name" value="Flavoredoxin"/>
</dbReference>
<dbReference type="InterPro" id="IPR002563">
    <property type="entry name" value="Flavin_Rdtase-like_dom"/>
</dbReference>
<dbReference type="AlphaFoldDB" id="A0A7X2LXZ9"/>
<dbReference type="PANTHER" id="PTHR43567">
    <property type="entry name" value="FLAVOREDOXIN-RELATED-RELATED"/>
    <property type="match status" value="1"/>
</dbReference>
<organism evidence="5 6">
    <name type="scientific">Pseudoduganella rivuli</name>
    <dbReference type="NCBI Taxonomy" id="2666085"/>
    <lineage>
        <taxon>Bacteria</taxon>
        <taxon>Pseudomonadati</taxon>
        <taxon>Pseudomonadota</taxon>
        <taxon>Betaproteobacteria</taxon>
        <taxon>Burkholderiales</taxon>
        <taxon>Oxalobacteraceae</taxon>
        <taxon>Telluria group</taxon>
        <taxon>Pseudoduganella</taxon>
    </lineage>
</organism>
<protein>
    <submittedName>
        <fullName evidence="5">Flavin reductase family protein</fullName>
    </submittedName>
</protein>
<dbReference type="Proteomes" id="UP000446768">
    <property type="component" value="Unassembled WGS sequence"/>
</dbReference>
<dbReference type="SUPFAM" id="SSF50475">
    <property type="entry name" value="FMN-binding split barrel"/>
    <property type="match status" value="1"/>
</dbReference>
<feature type="domain" description="Flavin reductase like" evidence="4">
    <location>
        <begin position="12"/>
        <end position="163"/>
    </location>
</feature>
<dbReference type="Pfam" id="PF01613">
    <property type="entry name" value="Flavin_Reduct"/>
    <property type="match status" value="1"/>
</dbReference>
<dbReference type="InterPro" id="IPR012349">
    <property type="entry name" value="Split_barrel_FMN-bd"/>
</dbReference>
<evidence type="ECO:0000313" key="5">
    <source>
        <dbReference type="EMBL" id="MRV76712.1"/>
    </source>
</evidence>